<protein>
    <recommendedName>
        <fullName evidence="5">DUF3108 domain-containing protein</fullName>
    </recommendedName>
</protein>
<dbReference type="EMBL" id="CYHF01000014">
    <property type="protein sequence ID" value="CUB00432.1"/>
    <property type="molecule type" value="Genomic_DNA"/>
</dbReference>
<organism evidence="3 4">
    <name type="scientific">Thiomonas bhubaneswarensis</name>
    <dbReference type="NCBI Taxonomy" id="339866"/>
    <lineage>
        <taxon>Bacteria</taxon>
        <taxon>Pseudomonadati</taxon>
        <taxon>Pseudomonadota</taxon>
        <taxon>Betaproteobacteria</taxon>
        <taxon>Burkholderiales</taxon>
        <taxon>Thiomonas</taxon>
    </lineage>
</organism>
<evidence type="ECO:0000313" key="4">
    <source>
        <dbReference type="Proteomes" id="UP000183649"/>
    </source>
</evidence>
<evidence type="ECO:0008006" key="5">
    <source>
        <dbReference type="Google" id="ProtNLM"/>
    </source>
</evidence>
<evidence type="ECO:0000256" key="1">
    <source>
        <dbReference type="SAM" id="MobiDB-lite"/>
    </source>
</evidence>
<feature type="compositionally biased region" description="Pro residues" evidence="1">
    <location>
        <begin position="89"/>
        <end position="104"/>
    </location>
</feature>
<keyword evidence="2" id="KW-0812">Transmembrane</keyword>
<dbReference type="PRINTS" id="PR01217">
    <property type="entry name" value="PRICHEXTENSN"/>
</dbReference>
<reference evidence="4" key="1">
    <citation type="submission" date="2015-08" db="EMBL/GenBank/DDBJ databases">
        <authorList>
            <person name="Varghese N."/>
        </authorList>
    </citation>
    <scope>NUCLEOTIDE SEQUENCE [LARGE SCALE GENOMIC DNA]</scope>
    <source>
        <strain evidence="4">DSM 18181</strain>
    </source>
</reference>
<dbReference type="AlphaFoldDB" id="A0A0K6IAS3"/>
<keyword evidence="2" id="KW-1133">Transmembrane helix</keyword>
<dbReference type="OrthoDB" id="8526020at2"/>
<dbReference type="InterPro" id="IPR021457">
    <property type="entry name" value="DUF3108"/>
</dbReference>
<evidence type="ECO:0000313" key="3">
    <source>
        <dbReference type="EMBL" id="CUB00432.1"/>
    </source>
</evidence>
<accession>A0A0K6IAS3</accession>
<keyword evidence="2" id="KW-0472">Membrane</keyword>
<feature type="compositionally biased region" description="Pro residues" evidence="1">
    <location>
        <begin position="61"/>
        <end position="70"/>
    </location>
</feature>
<dbReference type="Pfam" id="PF11306">
    <property type="entry name" value="DUF3108"/>
    <property type="match status" value="1"/>
</dbReference>
<gene>
    <name evidence="3" type="ORF">Ga0061069_11415</name>
</gene>
<proteinExistence type="predicted"/>
<feature type="region of interest" description="Disordered" evidence="1">
    <location>
        <begin position="61"/>
        <end position="193"/>
    </location>
</feature>
<dbReference type="STRING" id="339866.GCA_001418255_02895"/>
<feature type="transmembrane region" description="Helical" evidence="2">
    <location>
        <begin position="12"/>
        <end position="35"/>
    </location>
</feature>
<feature type="compositionally biased region" description="Low complexity" evidence="1">
    <location>
        <begin position="166"/>
        <end position="193"/>
    </location>
</feature>
<sequence length="410" mass="43644">MPPEGRGRRLRTWWAMALLGLGVLLLHLLALHWLGDAFAPWASGRLPEPIYTQLLKPVPPVVHPPRPTAPPRHAAAPKPRQPSRHRPVSPAPAPSPETPPPPSPHRTLVADTDPAAAASSPAPQTSAPQPPISAPSPKVASSLGGEAAPGAISQPGAAPAGKAENSSARQSAPASSASAPVSDAAPASARAWPPSTRLSYTITGYWRGQLHGSGALVWTVDGDHYEATLEGQALIGFAYRSVGRIDGNWLAPTRYTERIFTREKSVRFDRSDGTLHFSASPQVLPLQPHVQDSASLFLQLANRLTRDPEAFQPGAQLTFAVARPSGMADWTFTVAGMTTVSTPEGPLSCWHIVRHAEDANQLGAQIWLSPQLQNLPVQIRLQHSADSYLLFTLDHAEQQALPQAPTSAAP</sequence>
<evidence type="ECO:0000256" key="2">
    <source>
        <dbReference type="SAM" id="Phobius"/>
    </source>
</evidence>
<name>A0A0K6IAS3_9BURK</name>
<feature type="compositionally biased region" description="Low complexity" evidence="1">
    <location>
        <begin position="105"/>
        <end position="127"/>
    </location>
</feature>
<keyword evidence="4" id="KW-1185">Reference proteome</keyword>
<dbReference type="RefSeq" id="WP_055451715.1">
    <property type="nucleotide sequence ID" value="NZ_CYHF01000014.1"/>
</dbReference>
<dbReference type="Proteomes" id="UP000183649">
    <property type="component" value="Unassembled WGS sequence"/>
</dbReference>